<evidence type="ECO:0000313" key="3">
    <source>
        <dbReference type="Proteomes" id="UP001159405"/>
    </source>
</evidence>
<organism evidence="2 3">
    <name type="scientific">Porites lobata</name>
    <dbReference type="NCBI Taxonomy" id="104759"/>
    <lineage>
        <taxon>Eukaryota</taxon>
        <taxon>Metazoa</taxon>
        <taxon>Cnidaria</taxon>
        <taxon>Anthozoa</taxon>
        <taxon>Hexacorallia</taxon>
        <taxon>Scleractinia</taxon>
        <taxon>Fungiina</taxon>
        <taxon>Poritidae</taxon>
        <taxon>Porites</taxon>
    </lineage>
</organism>
<feature type="compositionally biased region" description="Low complexity" evidence="1">
    <location>
        <begin position="1"/>
        <end position="11"/>
    </location>
</feature>
<feature type="compositionally biased region" description="Polar residues" evidence="1">
    <location>
        <begin position="36"/>
        <end position="75"/>
    </location>
</feature>
<dbReference type="Proteomes" id="UP001159405">
    <property type="component" value="Unassembled WGS sequence"/>
</dbReference>
<evidence type="ECO:0000313" key="2">
    <source>
        <dbReference type="EMBL" id="CAH3157394.1"/>
    </source>
</evidence>
<gene>
    <name evidence="2" type="ORF">PLOB_00002242</name>
</gene>
<dbReference type="EMBL" id="CALNXK010000107">
    <property type="protein sequence ID" value="CAH3157394.1"/>
    <property type="molecule type" value="Genomic_DNA"/>
</dbReference>
<feature type="region of interest" description="Disordered" evidence="1">
    <location>
        <begin position="1"/>
        <end position="164"/>
    </location>
</feature>
<dbReference type="Gene3D" id="2.40.50.140">
    <property type="entry name" value="Nucleic acid-binding proteins"/>
    <property type="match status" value="1"/>
</dbReference>
<sequence>MLNAAKNTANKNSKKKKKDATSTIQGCEPPDCTVKGIQSSPKHNPKTVATTNVTVSGQPPTPPARSSSTMCTEVTESADGQPPPQSSSTMCTQVTESANGQLPPQSSSTMCTQSAGGQPRPQSAGGQPPPQSSSTICTQSAGAQPPASPSPSKTGASLPSSPEGPHIIAYVHNLSPLKRNKRNTIDYTTLTLQTDATTTQPALCYSKTKRKLLHEHETKRAPIKISRYTKSGDKTKIVINDKTLLAKPDDMDYTFQYYDDADEPVTPLSDLLKDDASKEDNITVCAKVVKVSDPKNVVTQQSRGNKVSEVTLLDTTGTMTLDLWNEQIAQVQIDCVYRFTSLSTSYWNDSKKLSSTINTAIKQSFQPDLCSLQFKESDDTGLQNKHNIIVPVISTVEEVQRYKSCCNCKKRIFQLESIVKCSYCSHMMRASSCPTKLYVNVNVEVADQKKTLTIFDDILKATLGELDDQSVDTIAEQLLLLENISITFNNKNVVTKMEVTS</sequence>
<dbReference type="InterPro" id="IPR012340">
    <property type="entry name" value="NA-bd_OB-fold"/>
</dbReference>
<name>A0ABN8Q9L7_9CNID</name>
<comment type="caution">
    <text evidence="2">The sequence shown here is derived from an EMBL/GenBank/DDBJ whole genome shotgun (WGS) entry which is preliminary data.</text>
</comment>
<feature type="compositionally biased region" description="Low complexity" evidence="1">
    <location>
        <begin position="115"/>
        <end position="126"/>
    </location>
</feature>
<evidence type="ECO:0000256" key="1">
    <source>
        <dbReference type="SAM" id="MobiDB-lite"/>
    </source>
</evidence>
<reference evidence="2 3" key="1">
    <citation type="submission" date="2022-05" db="EMBL/GenBank/DDBJ databases">
        <authorList>
            <consortium name="Genoscope - CEA"/>
            <person name="William W."/>
        </authorList>
    </citation>
    <scope>NUCLEOTIDE SEQUENCE [LARGE SCALE GENOMIC DNA]</scope>
</reference>
<protein>
    <recommendedName>
        <fullName evidence="4">Replication factor A C-terminal domain-containing protein</fullName>
    </recommendedName>
</protein>
<feature type="compositionally biased region" description="Polar residues" evidence="1">
    <location>
        <begin position="86"/>
        <end position="114"/>
    </location>
</feature>
<keyword evidence="3" id="KW-1185">Reference proteome</keyword>
<evidence type="ECO:0008006" key="4">
    <source>
        <dbReference type="Google" id="ProtNLM"/>
    </source>
</evidence>
<dbReference type="SUPFAM" id="SSF50249">
    <property type="entry name" value="Nucleic acid-binding proteins"/>
    <property type="match status" value="1"/>
</dbReference>
<accession>A0ABN8Q9L7</accession>
<proteinExistence type="predicted"/>